<dbReference type="Pfam" id="PF11807">
    <property type="entry name" value="UstYa"/>
    <property type="match status" value="1"/>
</dbReference>
<dbReference type="Proteomes" id="UP000234275">
    <property type="component" value="Unassembled WGS sequence"/>
</dbReference>
<organism evidence="3 4">
    <name type="scientific">Aspergillus steynii IBT 23096</name>
    <dbReference type="NCBI Taxonomy" id="1392250"/>
    <lineage>
        <taxon>Eukaryota</taxon>
        <taxon>Fungi</taxon>
        <taxon>Dikarya</taxon>
        <taxon>Ascomycota</taxon>
        <taxon>Pezizomycotina</taxon>
        <taxon>Eurotiomycetes</taxon>
        <taxon>Eurotiomycetidae</taxon>
        <taxon>Eurotiales</taxon>
        <taxon>Aspergillaceae</taxon>
        <taxon>Aspergillus</taxon>
        <taxon>Aspergillus subgen. Circumdati</taxon>
    </lineage>
</organism>
<evidence type="ECO:0000313" key="3">
    <source>
        <dbReference type="EMBL" id="PLB53338.1"/>
    </source>
</evidence>
<dbReference type="GeneID" id="36551582"/>
<evidence type="ECO:0008006" key="5">
    <source>
        <dbReference type="Google" id="ProtNLM"/>
    </source>
</evidence>
<dbReference type="VEuPathDB" id="FungiDB:P170DRAFT_351640"/>
<accession>A0A2I2GKC9</accession>
<name>A0A2I2GKC9_9EURO</name>
<dbReference type="STRING" id="1392250.A0A2I2GKC9"/>
<feature type="region of interest" description="Disordered" evidence="2">
    <location>
        <begin position="1"/>
        <end position="21"/>
    </location>
</feature>
<protein>
    <recommendedName>
        <fullName evidence="5">Tat pathway signal sequence</fullName>
    </recommendedName>
</protein>
<sequence length="217" mass="25163">INGTLLSPPNPSVARQEPSEENDAEWLKYNLTPLFGLTRDEIIKLGKDPEAAARYDREHYGLDEDIYVGKLDVSHQIHCLDSIRQKAFADYPGYHPEHSHHRKREWNETTKGWIHLGHCVDMLLQFLLCNSDPTVLAFTYVEGQQAPWPDFKINRQCRDFNSLVEWTKSRELKGWEDAPRPKDAFLWPNPFVGEPDFELGFPLGHHHQQEGNPNRAL</sequence>
<dbReference type="InterPro" id="IPR021765">
    <property type="entry name" value="UstYa-like"/>
</dbReference>
<proteinExistence type="inferred from homology"/>
<dbReference type="EMBL" id="MSFO01000002">
    <property type="protein sequence ID" value="PLB53338.1"/>
    <property type="molecule type" value="Genomic_DNA"/>
</dbReference>
<dbReference type="GO" id="GO:0043386">
    <property type="term" value="P:mycotoxin biosynthetic process"/>
    <property type="evidence" value="ECO:0007669"/>
    <property type="project" value="InterPro"/>
</dbReference>
<gene>
    <name evidence="3" type="ORF">P170DRAFT_351640</name>
</gene>
<keyword evidence="4" id="KW-1185">Reference proteome</keyword>
<dbReference type="PANTHER" id="PTHR33365:SF14">
    <property type="entry name" value="TAT PATHWAY SIGNAL SEQUENCE"/>
    <property type="match status" value="1"/>
</dbReference>
<evidence type="ECO:0000256" key="2">
    <source>
        <dbReference type="SAM" id="MobiDB-lite"/>
    </source>
</evidence>
<dbReference type="PANTHER" id="PTHR33365">
    <property type="entry name" value="YALI0B05434P"/>
    <property type="match status" value="1"/>
</dbReference>
<reference evidence="3 4" key="1">
    <citation type="submission" date="2016-12" db="EMBL/GenBank/DDBJ databases">
        <title>The genomes of Aspergillus section Nigri reveals drivers in fungal speciation.</title>
        <authorList>
            <consortium name="DOE Joint Genome Institute"/>
            <person name="Vesth T.C."/>
            <person name="Nybo J."/>
            <person name="Theobald S."/>
            <person name="Brandl J."/>
            <person name="Frisvad J.C."/>
            <person name="Nielsen K.F."/>
            <person name="Lyhne E.K."/>
            <person name="Kogle M.E."/>
            <person name="Kuo A."/>
            <person name="Riley R."/>
            <person name="Clum A."/>
            <person name="Nolan M."/>
            <person name="Lipzen A."/>
            <person name="Salamov A."/>
            <person name="Henrissat B."/>
            <person name="Wiebenga A."/>
            <person name="De Vries R.P."/>
            <person name="Grigoriev I.V."/>
            <person name="Mortensen U.H."/>
            <person name="Andersen M.R."/>
            <person name="Baker S.E."/>
        </authorList>
    </citation>
    <scope>NUCLEOTIDE SEQUENCE [LARGE SCALE GENOMIC DNA]</scope>
    <source>
        <strain evidence="3 4">IBT 23096</strain>
    </source>
</reference>
<evidence type="ECO:0000313" key="4">
    <source>
        <dbReference type="Proteomes" id="UP000234275"/>
    </source>
</evidence>
<dbReference type="RefSeq" id="XP_024708640.1">
    <property type="nucleotide sequence ID" value="XM_024843882.1"/>
</dbReference>
<feature type="non-terminal residue" evidence="3">
    <location>
        <position position="1"/>
    </location>
</feature>
<comment type="similarity">
    <text evidence="1">Belongs to the ustYa family.</text>
</comment>
<comment type="caution">
    <text evidence="3">The sequence shown here is derived from an EMBL/GenBank/DDBJ whole genome shotgun (WGS) entry which is preliminary data.</text>
</comment>
<evidence type="ECO:0000256" key="1">
    <source>
        <dbReference type="ARBA" id="ARBA00035112"/>
    </source>
</evidence>
<dbReference type="AlphaFoldDB" id="A0A2I2GKC9"/>
<dbReference type="OrthoDB" id="3687641at2759"/>